<evidence type="ECO:0000256" key="1">
    <source>
        <dbReference type="ARBA" id="ARBA00004651"/>
    </source>
</evidence>
<evidence type="ECO:0000256" key="5">
    <source>
        <dbReference type="ARBA" id="ARBA00022692"/>
    </source>
</evidence>
<evidence type="ECO:0000313" key="10">
    <source>
        <dbReference type="EMBL" id="OWF33761.1"/>
    </source>
</evidence>
<feature type="transmembrane region" description="Helical" evidence="9">
    <location>
        <begin position="253"/>
        <end position="273"/>
    </location>
</feature>
<feature type="transmembrane region" description="Helical" evidence="9">
    <location>
        <begin position="105"/>
        <end position="129"/>
    </location>
</feature>
<name>A0A210PBF8_9LACO</name>
<evidence type="ECO:0000313" key="11">
    <source>
        <dbReference type="Proteomes" id="UP000196649"/>
    </source>
</evidence>
<dbReference type="GO" id="GO:0005886">
    <property type="term" value="C:plasma membrane"/>
    <property type="evidence" value="ECO:0007669"/>
    <property type="project" value="UniProtKB-SubCell"/>
</dbReference>
<reference evidence="10 11" key="1">
    <citation type="submission" date="2017-03" db="EMBL/GenBank/DDBJ databases">
        <title>Genome sequence of Lactobacillus kimchii KACC 12383.</title>
        <authorList>
            <person name="Chun J."/>
        </authorList>
    </citation>
    <scope>NUCLEOTIDE SEQUENCE [LARGE SCALE GENOMIC DNA]</scope>
    <source>
        <strain evidence="10 11">KACC 12383</strain>
    </source>
</reference>
<feature type="transmembrane region" description="Helical" evidence="9">
    <location>
        <begin position="425"/>
        <end position="444"/>
    </location>
</feature>
<dbReference type="PIRSF" id="PIRSF005353">
    <property type="entry name" value="PbuG"/>
    <property type="match status" value="1"/>
</dbReference>
<feature type="transmembrane region" description="Helical" evidence="9">
    <location>
        <begin position="294"/>
        <end position="316"/>
    </location>
</feature>
<evidence type="ECO:0000256" key="2">
    <source>
        <dbReference type="ARBA" id="ARBA00005697"/>
    </source>
</evidence>
<comment type="caution">
    <text evidence="10">The sequence shown here is derived from an EMBL/GenBank/DDBJ whole genome shotgun (WGS) entry which is preliminary data.</text>
</comment>
<dbReference type="Proteomes" id="UP000196649">
    <property type="component" value="Unassembled WGS sequence"/>
</dbReference>
<keyword evidence="5 8" id="KW-0812">Transmembrane</keyword>
<dbReference type="PANTHER" id="PTHR43337">
    <property type="entry name" value="XANTHINE/URACIL PERMEASE C887.17-RELATED"/>
    <property type="match status" value="1"/>
</dbReference>
<accession>A0A210PBF8</accession>
<dbReference type="InterPro" id="IPR045018">
    <property type="entry name" value="Azg-like"/>
</dbReference>
<dbReference type="RefSeq" id="WP_054643834.1">
    <property type="nucleotide sequence ID" value="NZ_LNUB01000029.1"/>
</dbReference>
<organism evidence="10 11">
    <name type="scientific">Companilactobacillus kimchii</name>
    <dbReference type="NCBI Taxonomy" id="2801452"/>
    <lineage>
        <taxon>Bacteria</taxon>
        <taxon>Bacillati</taxon>
        <taxon>Bacillota</taxon>
        <taxon>Bacilli</taxon>
        <taxon>Lactobacillales</taxon>
        <taxon>Lactobacillaceae</taxon>
        <taxon>Companilactobacillus</taxon>
    </lineage>
</organism>
<evidence type="ECO:0000256" key="3">
    <source>
        <dbReference type="ARBA" id="ARBA00022448"/>
    </source>
</evidence>
<feature type="transmembrane region" description="Helical" evidence="9">
    <location>
        <begin position="336"/>
        <end position="367"/>
    </location>
</feature>
<keyword evidence="6 8" id="KW-1133">Transmembrane helix</keyword>
<evidence type="ECO:0000256" key="8">
    <source>
        <dbReference type="PIRNR" id="PIRNR005353"/>
    </source>
</evidence>
<dbReference type="Pfam" id="PF00860">
    <property type="entry name" value="Xan_ur_permease"/>
    <property type="match status" value="1"/>
</dbReference>
<evidence type="ECO:0000256" key="7">
    <source>
        <dbReference type="ARBA" id="ARBA00023136"/>
    </source>
</evidence>
<dbReference type="EMBL" id="MXAL01000003">
    <property type="protein sequence ID" value="OWF33761.1"/>
    <property type="molecule type" value="Genomic_DNA"/>
</dbReference>
<dbReference type="InterPro" id="IPR006043">
    <property type="entry name" value="NCS2"/>
</dbReference>
<dbReference type="AlphaFoldDB" id="A0A210PBF8"/>
<keyword evidence="3 8" id="KW-0813">Transport</keyword>
<comment type="similarity">
    <text evidence="2 8">Belongs to the nucleobase:cation symporter-2 (NCS2) (TC 2.A.40) family. Azg-like subfamily.</text>
</comment>
<evidence type="ECO:0000256" key="4">
    <source>
        <dbReference type="ARBA" id="ARBA00022475"/>
    </source>
</evidence>
<proteinExistence type="inferred from homology"/>
<feature type="transmembrane region" description="Helical" evidence="9">
    <location>
        <begin position="29"/>
        <end position="46"/>
    </location>
</feature>
<feature type="transmembrane region" description="Helical" evidence="9">
    <location>
        <begin position="58"/>
        <end position="85"/>
    </location>
</feature>
<evidence type="ECO:0000256" key="6">
    <source>
        <dbReference type="ARBA" id="ARBA00022989"/>
    </source>
</evidence>
<feature type="transmembrane region" description="Helical" evidence="9">
    <location>
        <begin position="141"/>
        <end position="165"/>
    </location>
</feature>
<dbReference type="InterPro" id="IPR026033">
    <property type="entry name" value="Azg-like_bact_archaea"/>
</dbReference>
<comment type="subcellular location">
    <subcellularLocation>
        <location evidence="1 8">Cell membrane</location>
        <topology evidence="1 8">Multi-pass membrane protein</topology>
    </subcellularLocation>
</comment>
<dbReference type="GO" id="GO:0005345">
    <property type="term" value="F:purine nucleobase transmembrane transporter activity"/>
    <property type="evidence" value="ECO:0007669"/>
    <property type="project" value="TreeGrafter"/>
</dbReference>
<sequence length="446" mass="47535">MESSTDSNRSFIEKLFHLQEAQTTVRREILAGLTTFVSMAYILFVNPQVLGVAGMNKGAVFTATALSAILGSILMALLANYPIAIAPGLGDNAFFTYSVVLAMGIPWQTAMAGVFMSSILFLLISVLKLRELVIDSIPHDLKLAMASGIGLFIAFVGLQGGGLVVGSKSTLVAMGSLTVPTTWLTIFGLVVTGLLMAKKVPGSIFIGMVLTTILGLVTKLIPLPKQVISTIPSMKPTFGVSIAHLPDLSDPKLWAVVLVFLLVAFFDTAGTLIGLAEQAGFMKNNKMPRIGRALMADSISMLGGAVMGTTPTAAYVESSAGIAIGGRTGLTSLVVSIMFAIAMFFSPLLTVVTSNVTAPVLIIVGILMAQSMRQINWNRFEIAMPAFLTIVGMPLTYNISYGFAFGILFYPLTMWAAGRGKEVTPIMYILFFVFVVLLYFINILPG</sequence>
<keyword evidence="4 8" id="KW-1003">Cell membrane</keyword>
<keyword evidence="7 8" id="KW-0472">Membrane</keyword>
<feature type="transmembrane region" description="Helical" evidence="9">
    <location>
        <begin position="171"/>
        <end position="197"/>
    </location>
</feature>
<feature type="transmembrane region" description="Helical" evidence="9">
    <location>
        <begin position="387"/>
        <end position="413"/>
    </location>
</feature>
<feature type="transmembrane region" description="Helical" evidence="9">
    <location>
        <begin position="204"/>
        <end position="223"/>
    </location>
</feature>
<protein>
    <submittedName>
        <fullName evidence="10">Guanine/hypoxanthine permease PbuO</fullName>
    </submittedName>
</protein>
<gene>
    <name evidence="10" type="ORF">LKACC12383_00901</name>
</gene>
<evidence type="ECO:0000256" key="9">
    <source>
        <dbReference type="SAM" id="Phobius"/>
    </source>
</evidence>
<dbReference type="PANTHER" id="PTHR43337:SF11">
    <property type="entry name" value="GUANINE_HYPOXANTHINE PERMEASE PBUG"/>
    <property type="match status" value="1"/>
</dbReference>